<evidence type="ECO:0000313" key="2">
    <source>
        <dbReference type="EMBL" id="URI08098.1"/>
    </source>
</evidence>
<feature type="compositionally biased region" description="Basic residues" evidence="1">
    <location>
        <begin position="123"/>
        <end position="134"/>
    </location>
</feature>
<name>A0ABY4S537_AQUTE</name>
<evidence type="ECO:0000313" key="3">
    <source>
        <dbReference type="Proteomes" id="UP001056201"/>
    </source>
</evidence>
<reference evidence="2" key="1">
    <citation type="submission" date="2022-05" db="EMBL/GenBank/DDBJ databases">
        <title>An RpoN-dependent PEP-CTERM gene is involved in floc formation of an Aquincola tertiaricarbonis strain.</title>
        <authorList>
            <person name="Qiu D."/>
            <person name="Xia M."/>
        </authorList>
    </citation>
    <scope>NUCLEOTIDE SEQUENCE</scope>
    <source>
        <strain evidence="2">RN12</strain>
    </source>
</reference>
<sequence>MRRLPSSSPLHRCLRCLRLAGGWGVLWLVAGLMAAAWGSGAGLATRAAQTVAALSAPDCALKAGSACGQSHDAAPADDRAADPTPATDLADLAGDFLRPAGSGPRGRAARRRPPAGARWRSCGQRRRKRPPRAA</sequence>
<feature type="region of interest" description="Disordered" evidence="1">
    <location>
        <begin position="65"/>
        <end position="134"/>
    </location>
</feature>
<evidence type="ECO:0000256" key="1">
    <source>
        <dbReference type="SAM" id="MobiDB-lite"/>
    </source>
</evidence>
<protein>
    <submittedName>
        <fullName evidence="2">Uncharacterized protein</fullName>
    </submittedName>
</protein>
<dbReference type="EMBL" id="CP097635">
    <property type="protein sequence ID" value="URI08098.1"/>
    <property type="molecule type" value="Genomic_DNA"/>
</dbReference>
<organism evidence="2 3">
    <name type="scientific">Aquincola tertiaricarbonis</name>
    <dbReference type="NCBI Taxonomy" id="391953"/>
    <lineage>
        <taxon>Bacteria</taxon>
        <taxon>Pseudomonadati</taxon>
        <taxon>Pseudomonadota</taxon>
        <taxon>Betaproteobacteria</taxon>
        <taxon>Burkholderiales</taxon>
        <taxon>Sphaerotilaceae</taxon>
        <taxon>Aquincola</taxon>
    </lineage>
</organism>
<dbReference type="Proteomes" id="UP001056201">
    <property type="component" value="Chromosome 1"/>
</dbReference>
<dbReference type="RefSeq" id="WP_250196320.1">
    <property type="nucleotide sequence ID" value="NZ_CP097635.1"/>
</dbReference>
<accession>A0ABY4S537</accession>
<proteinExistence type="predicted"/>
<gene>
    <name evidence="2" type="ORF">MW290_05825</name>
</gene>
<feature type="compositionally biased region" description="Low complexity" evidence="1">
    <location>
        <begin position="82"/>
        <end position="106"/>
    </location>
</feature>
<keyword evidence="3" id="KW-1185">Reference proteome</keyword>